<evidence type="ECO:0000313" key="10">
    <source>
        <dbReference type="Proteomes" id="UP000285575"/>
    </source>
</evidence>
<evidence type="ECO:0000256" key="5">
    <source>
        <dbReference type="ARBA" id="ARBA00023136"/>
    </source>
</evidence>
<feature type="transmembrane region" description="Helical" evidence="7">
    <location>
        <begin position="303"/>
        <end position="319"/>
    </location>
</feature>
<proteinExistence type="inferred from homology"/>
<dbReference type="Proteomes" id="UP000285575">
    <property type="component" value="Unassembled WGS sequence"/>
</dbReference>
<accession>A0A437RGV9</accession>
<dbReference type="GO" id="GO:0016020">
    <property type="term" value="C:membrane"/>
    <property type="evidence" value="ECO:0007669"/>
    <property type="project" value="UniProtKB-SubCell"/>
</dbReference>
<gene>
    <name evidence="9" type="ORF">EOE66_08930</name>
</gene>
<evidence type="ECO:0000256" key="1">
    <source>
        <dbReference type="ARBA" id="ARBA00004141"/>
    </source>
</evidence>
<evidence type="ECO:0000256" key="3">
    <source>
        <dbReference type="ARBA" id="ARBA00022692"/>
    </source>
</evidence>
<dbReference type="SUPFAM" id="SSF103481">
    <property type="entry name" value="Multidrug resistance efflux transporter EmrE"/>
    <property type="match status" value="2"/>
</dbReference>
<dbReference type="EMBL" id="SACR01000003">
    <property type="protein sequence ID" value="RVU45991.1"/>
    <property type="molecule type" value="Genomic_DNA"/>
</dbReference>
<feature type="transmembrane region" description="Helical" evidence="7">
    <location>
        <begin position="105"/>
        <end position="127"/>
    </location>
</feature>
<keyword evidence="3 7" id="KW-0812">Transmembrane</keyword>
<dbReference type="InterPro" id="IPR000620">
    <property type="entry name" value="EamA_dom"/>
</dbReference>
<feature type="transmembrane region" description="Helical" evidence="7">
    <location>
        <begin position="247"/>
        <end position="267"/>
    </location>
</feature>
<evidence type="ECO:0000313" key="9">
    <source>
        <dbReference type="EMBL" id="RVU45991.1"/>
    </source>
</evidence>
<keyword evidence="10" id="KW-1185">Reference proteome</keyword>
<keyword evidence="5 7" id="KW-0472">Membrane</keyword>
<feature type="region of interest" description="Disordered" evidence="6">
    <location>
        <begin position="325"/>
        <end position="382"/>
    </location>
</feature>
<keyword evidence="4 7" id="KW-1133">Transmembrane helix</keyword>
<feature type="compositionally biased region" description="Basic and acidic residues" evidence="6">
    <location>
        <begin position="363"/>
        <end position="376"/>
    </location>
</feature>
<organism evidence="9 10">
    <name type="scientific">Rubrivivax rivuli</name>
    <dbReference type="NCBI Taxonomy" id="1862385"/>
    <lineage>
        <taxon>Bacteria</taxon>
        <taxon>Pseudomonadati</taxon>
        <taxon>Pseudomonadota</taxon>
        <taxon>Betaproteobacteria</taxon>
        <taxon>Burkholderiales</taxon>
        <taxon>Sphaerotilaceae</taxon>
        <taxon>Rubrivivax</taxon>
    </lineage>
</organism>
<feature type="transmembrane region" description="Helical" evidence="7">
    <location>
        <begin position="161"/>
        <end position="178"/>
    </location>
</feature>
<comment type="subcellular location">
    <subcellularLocation>
        <location evidence="1">Membrane</location>
        <topology evidence="1">Multi-pass membrane protein</topology>
    </subcellularLocation>
</comment>
<name>A0A437RGV9_9BURK</name>
<feature type="transmembrane region" description="Helical" evidence="7">
    <location>
        <begin position="40"/>
        <end position="60"/>
    </location>
</feature>
<dbReference type="InterPro" id="IPR050638">
    <property type="entry name" value="AA-Vitamin_Transporters"/>
</dbReference>
<dbReference type="OrthoDB" id="9794287at2"/>
<evidence type="ECO:0000256" key="2">
    <source>
        <dbReference type="ARBA" id="ARBA00007362"/>
    </source>
</evidence>
<comment type="similarity">
    <text evidence="2">Belongs to the EamA transporter family.</text>
</comment>
<dbReference type="PANTHER" id="PTHR32322">
    <property type="entry name" value="INNER MEMBRANE TRANSPORTER"/>
    <property type="match status" value="1"/>
</dbReference>
<sequence>MRSNHERKPRSSWPISTFGDNANRIPTPDANVTPTIRSSLVHPGVAAALAAAALFGAGTPMAKQLLGTVDPWLLAGLLYLGSGIGLALWRLLTRAEPVKLPADQRVWLAGAVFAGGVLGPLLLMFGLSRMPASGASLLLNAEGVFTALLAWFVFKENFDRRIALGMVAIVAGALVLSWPGEARIGEAWPALAVLGACAAWAVDNNLTRKVALADATWVASIKGLVAGSVNLALGLAIGASLPPAPWLAGALLLGLGAYGVSLTLFVVALRHLGTARTGAYFSVAPFFGAALAVAWLGEPVTPALLVAGALMAAGVWLHLTERHAHAHAHQAEEHDHEHEHDVHHQHEHAEGPVAGRHSHPHRHEPLTHTHEHFPDAHHRHSH</sequence>
<feature type="region of interest" description="Disordered" evidence="6">
    <location>
        <begin position="1"/>
        <end position="29"/>
    </location>
</feature>
<evidence type="ECO:0000256" key="7">
    <source>
        <dbReference type="SAM" id="Phobius"/>
    </source>
</evidence>
<comment type="caution">
    <text evidence="9">The sequence shown here is derived from an EMBL/GenBank/DDBJ whole genome shotgun (WGS) entry which is preliminary data.</text>
</comment>
<feature type="compositionally biased region" description="Basic and acidic residues" evidence="6">
    <location>
        <begin position="325"/>
        <end position="350"/>
    </location>
</feature>
<dbReference type="PANTHER" id="PTHR32322:SF2">
    <property type="entry name" value="EAMA DOMAIN-CONTAINING PROTEIN"/>
    <property type="match status" value="1"/>
</dbReference>
<feature type="transmembrane region" description="Helical" evidence="7">
    <location>
        <begin position="72"/>
        <end position="93"/>
    </location>
</feature>
<feature type="transmembrane region" description="Helical" evidence="7">
    <location>
        <begin position="133"/>
        <end position="154"/>
    </location>
</feature>
<evidence type="ECO:0000256" key="4">
    <source>
        <dbReference type="ARBA" id="ARBA00022989"/>
    </source>
</evidence>
<feature type="transmembrane region" description="Helical" evidence="7">
    <location>
        <begin position="223"/>
        <end position="241"/>
    </location>
</feature>
<evidence type="ECO:0000256" key="6">
    <source>
        <dbReference type="SAM" id="MobiDB-lite"/>
    </source>
</evidence>
<protein>
    <submittedName>
        <fullName evidence="9">DMT family transporter</fullName>
    </submittedName>
</protein>
<dbReference type="AlphaFoldDB" id="A0A437RGV9"/>
<dbReference type="Pfam" id="PF00892">
    <property type="entry name" value="EamA"/>
    <property type="match status" value="2"/>
</dbReference>
<feature type="transmembrane region" description="Helical" evidence="7">
    <location>
        <begin position="279"/>
        <end position="297"/>
    </location>
</feature>
<feature type="transmembrane region" description="Helical" evidence="7">
    <location>
        <begin position="184"/>
        <end position="202"/>
    </location>
</feature>
<evidence type="ECO:0000259" key="8">
    <source>
        <dbReference type="Pfam" id="PF00892"/>
    </source>
</evidence>
<feature type="domain" description="EamA" evidence="8">
    <location>
        <begin position="43"/>
        <end position="177"/>
    </location>
</feature>
<feature type="domain" description="EamA" evidence="8">
    <location>
        <begin position="188"/>
        <end position="318"/>
    </location>
</feature>
<dbReference type="InterPro" id="IPR037185">
    <property type="entry name" value="EmrE-like"/>
</dbReference>
<reference evidence="9 10" key="1">
    <citation type="submission" date="2019-01" db="EMBL/GenBank/DDBJ databases">
        <authorList>
            <person name="Chen W.-M."/>
        </authorList>
    </citation>
    <scope>NUCLEOTIDE SEQUENCE [LARGE SCALE GENOMIC DNA]</scope>
    <source>
        <strain evidence="9 10">KYPY4</strain>
    </source>
</reference>
<dbReference type="Gene3D" id="1.10.3730.20">
    <property type="match status" value="1"/>
</dbReference>